<accession>A0A6J4TYG4</accession>
<dbReference type="EMBL" id="CADCVN010001523">
    <property type="protein sequence ID" value="CAA9535833.1"/>
    <property type="molecule type" value="Genomic_DNA"/>
</dbReference>
<evidence type="ECO:0000313" key="2">
    <source>
        <dbReference type="EMBL" id="CAA9535833.1"/>
    </source>
</evidence>
<proteinExistence type="predicted"/>
<protein>
    <submittedName>
        <fullName evidence="2">Uncharacterized protein</fullName>
    </submittedName>
</protein>
<keyword evidence="1" id="KW-1133">Transmembrane helix</keyword>
<sequence length="40" mass="4143">MKKNIFNPLSYFVLVITIPGGLIGGTLLSLSSSSPFSVSG</sequence>
<keyword evidence="1" id="KW-0472">Membrane</keyword>
<gene>
    <name evidence="2" type="ORF">AVDCRST_MAG96-3900</name>
</gene>
<keyword evidence="1" id="KW-0812">Transmembrane</keyword>
<name>A0A6J4TYG4_9BACT</name>
<evidence type="ECO:0000256" key="1">
    <source>
        <dbReference type="SAM" id="Phobius"/>
    </source>
</evidence>
<organism evidence="2">
    <name type="scientific">uncultured Segetibacter sp</name>
    <dbReference type="NCBI Taxonomy" id="481133"/>
    <lineage>
        <taxon>Bacteria</taxon>
        <taxon>Pseudomonadati</taxon>
        <taxon>Bacteroidota</taxon>
        <taxon>Chitinophagia</taxon>
        <taxon>Chitinophagales</taxon>
        <taxon>Chitinophagaceae</taxon>
        <taxon>Segetibacter</taxon>
        <taxon>environmental samples</taxon>
    </lineage>
</organism>
<dbReference type="AlphaFoldDB" id="A0A6J4TYG4"/>
<feature type="transmembrane region" description="Helical" evidence="1">
    <location>
        <begin position="12"/>
        <end position="30"/>
    </location>
</feature>
<reference evidence="2" key="1">
    <citation type="submission" date="2020-02" db="EMBL/GenBank/DDBJ databases">
        <authorList>
            <person name="Meier V. D."/>
        </authorList>
    </citation>
    <scope>NUCLEOTIDE SEQUENCE</scope>
    <source>
        <strain evidence="2">AVDCRST_MAG96</strain>
    </source>
</reference>